<dbReference type="PROSITE" id="PS51263">
    <property type="entry name" value="ADF_H"/>
    <property type="match status" value="1"/>
</dbReference>
<comment type="subcellular location">
    <subcellularLocation>
        <location evidence="1">Cytoplasm</location>
        <location evidence="1">Cytoskeleton</location>
    </subcellularLocation>
</comment>
<dbReference type="Gene3D" id="3.40.20.10">
    <property type="entry name" value="Severin"/>
    <property type="match status" value="1"/>
</dbReference>
<evidence type="ECO:0000256" key="5">
    <source>
        <dbReference type="ARBA" id="ARBA00038052"/>
    </source>
</evidence>
<sequence length="148" mass="16588">MADVDDPKIREAYDDVRNDKSETTWMLMDYETDRSDKLVLTQTGSCSATDSLAAIRDAVDSGKATFGYARVQYANDKESTREKFVFVKWIGSSCKIMRKAKVSVHAADVKNVIRLFSIELDAHEAGDFDYDRVVKRLRQAGGASYDGV</sequence>
<feature type="domain" description="ADF-H" evidence="6">
    <location>
        <begin position="1"/>
        <end position="138"/>
    </location>
</feature>
<dbReference type="GO" id="GO:0051015">
    <property type="term" value="F:actin filament binding"/>
    <property type="evidence" value="ECO:0007669"/>
    <property type="project" value="TreeGrafter"/>
</dbReference>
<proteinExistence type="inferred from homology"/>
<organism evidence="7 8">
    <name type="scientific">Cylindrobasidium torrendii FP15055 ss-10</name>
    <dbReference type="NCBI Taxonomy" id="1314674"/>
    <lineage>
        <taxon>Eukaryota</taxon>
        <taxon>Fungi</taxon>
        <taxon>Dikarya</taxon>
        <taxon>Basidiomycota</taxon>
        <taxon>Agaricomycotina</taxon>
        <taxon>Agaricomycetes</taxon>
        <taxon>Agaricomycetidae</taxon>
        <taxon>Agaricales</taxon>
        <taxon>Marasmiineae</taxon>
        <taxon>Physalacriaceae</taxon>
        <taxon>Cylindrobasidium</taxon>
    </lineage>
</organism>
<dbReference type="FunFam" id="3.40.20.10:FF:000018">
    <property type="entry name" value="Coactosin-like 1"/>
    <property type="match status" value="1"/>
</dbReference>
<dbReference type="AlphaFoldDB" id="A0A0D7BQ75"/>
<dbReference type="OrthoDB" id="20822at2759"/>
<dbReference type="InterPro" id="IPR029006">
    <property type="entry name" value="ADF-H/Gelsolin-like_dom_sf"/>
</dbReference>
<dbReference type="GO" id="GO:0005884">
    <property type="term" value="C:actin filament"/>
    <property type="evidence" value="ECO:0007669"/>
    <property type="project" value="TreeGrafter"/>
</dbReference>
<gene>
    <name evidence="7" type="ORF">CYLTODRAFT_417686</name>
</gene>
<reference evidence="7 8" key="1">
    <citation type="journal article" date="2015" name="Fungal Genet. Biol.">
        <title>Evolution of novel wood decay mechanisms in Agaricales revealed by the genome sequences of Fistulina hepatica and Cylindrobasidium torrendii.</title>
        <authorList>
            <person name="Floudas D."/>
            <person name="Held B.W."/>
            <person name="Riley R."/>
            <person name="Nagy L.G."/>
            <person name="Koehler G."/>
            <person name="Ransdell A.S."/>
            <person name="Younus H."/>
            <person name="Chow J."/>
            <person name="Chiniquy J."/>
            <person name="Lipzen A."/>
            <person name="Tritt A."/>
            <person name="Sun H."/>
            <person name="Haridas S."/>
            <person name="LaButti K."/>
            <person name="Ohm R.A."/>
            <person name="Kues U."/>
            <person name="Blanchette R.A."/>
            <person name="Grigoriev I.V."/>
            <person name="Minto R.E."/>
            <person name="Hibbett D.S."/>
        </authorList>
    </citation>
    <scope>NUCLEOTIDE SEQUENCE [LARGE SCALE GENOMIC DNA]</scope>
    <source>
        <strain evidence="7 8">FP15055 ss-10</strain>
    </source>
</reference>
<dbReference type="STRING" id="1314674.A0A0D7BQ75"/>
<protein>
    <submittedName>
        <fullName evidence="7">ADF-like domain-containing protein</fullName>
    </submittedName>
</protein>
<dbReference type="Proteomes" id="UP000054007">
    <property type="component" value="Unassembled WGS sequence"/>
</dbReference>
<dbReference type="CDD" id="cd11282">
    <property type="entry name" value="ADF_coactosin_like"/>
    <property type="match status" value="1"/>
</dbReference>
<dbReference type="PANTHER" id="PTHR10829">
    <property type="entry name" value="CORTACTIN AND DREBRIN"/>
    <property type="match status" value="1"/>
</dbReference>
<keyword evidence="2" id="KW-0963">Cytoplasm</keyword>
<evidence type="ECO:0000256" key="3">
    <source>
        <dbReference type="ARBA" id="ARBA00023203"/>
    </source>
</evidence>
<dbReference type="GO" id="GO:0030833">
    <property type="term" value="P:regulation of actin filament polymerization"/>
    <property type="evidence" value="ECO:0007669"/>
    <property type="project" value="TreeGrafter"/>
</dbReference>
<accession>A0A0D7BQ75</accession>
<keyword evidence="8" id="KW-1185">Reference proteome</keyword>
<dbReference type="GO" id="GO:0030864">
    <property type="term" value="C:cortical actin cytoskeleton"/>
    <property type="evidence" value="ECO:0007669"/>
    <property type="project" value="TreeGrafter"/>
</dbReference>
<keyword evidence="4" id="KW-0206">Cytoskeleton</keyword>
<dbReference type="PANTHER" id="PTHR10829:SF56">
    <property type="entry name" value="ADF-H DOMAIN-CONTAINING PROTEIN"/>
    <property type="match status" value="1"/>
</dbReference>
<dbReference type="SUPFAM" id="SSF55753">
    <property type="entry name" value="Actin depolymerizing proteins"/>
    <property type="match status" value="1"/>
</dbReference>
<dbReference type="InterPro" id="IPR002108">
    <property type="entry name" value="ADF-H"/>
</dbReference>
<evidence type="ECO:0000256" key="1">
    <source>
        <dbReference type="ARBA" id="ARBA00004245"/>
    </source>
</evidence>
<evidence type="ECO:0000256" key="4">
    <source>
        <dbReference type="ARBA" id="ARBA00023212"/>
    </source>
</evidence>
<dbReference type="GO" id="GO:0030427">
    <property type="term" value="C:site of polarized growth"/>
    <property type="evidence" value="ECO:0007669"/>
    <property type="project" value="TreeGrafter"/>
</dbReference>
<evidence type="ECO:0000313" key="7">
    <source>
        <dbReference type="EMBL" id="KIY72678.1"/>
    </source>
</evidence>
<dbReference type="SMART" id="SM00102">
    <property type="entry name" value="ADF"/>
    <property type="match status" value="1"/>
</dbReference>
<evidence type="ECO:0000256" key="2">
    <source>
        <dbReference type="ARBA" id="ARBA00022490"/>
    </source>
</evidence>
<dbReference type="EMBL" id="KN880441">
    <property type="protein sequence ID" value="KIY72678.1"/>
    <property type="molecule type" value="Genomic_DNA"/>
</dbReference>
<evidence type="ECO:0000313" key="8">
    <source>
        <dbReference type="Proteomes" id="UP000054007"/>
    </source>
</evidence>
<dbReference type="Pfam" id="PF00241">
    <property type="entry name" value="Cofilin_ADF"/>
    <property type="match status" value="1"/>
</dbReference>
<evidence type="ECO:0000259" key="6">
    <source>
        <dbReference type="PROSITE" id="PS51263"/>
    </source>
</evidence>
<keyword evidence="3" id="KW-0009">Actin-binding</keyword>
<comment type="similarity">
    <text evidence="5">Belongs to the actin-binding proteins ADF family. Coactosin subfamily.</text>
</comment>
<name>A0A0D7BQ75_9AGAR</name>